<protein>
    <recommendedName>
        <fullName evidence="3">Outer membrane lipoprotein BamD-like domain-containing protein</fullName>
    </recommendedName>
</protein>
<gene>
    <name evidence="1" type="ORF">WH50_14550</name>
</gene>
<organism evidence="1 2">
    <name type="scientific">Pokkaliibacter plantistimulans</name>
    <dbReference type="NCBI Taxonomy" id="1635171"/>
    <lineage>
        <taxon>Bacteria</taxon>
        <taxon>Pseudomonadati</taxon>
        <taxon>Pseudomonadota</taxon>
        <taxon>Gammaproteobacteria</taxon>
        <taxon>Oceanospirillales</taxon>
        <taxon>Balneatrichaceae</taxon>
        <taxon>Pokkaliibacter</taxon>
    </lineage>
</organism>
<sequence length="147" mass="17456">MLLQFKLEKIDGADGEFNSLAVFDYSESNEKFMKEIDYYNIYEFLKYGKANLRKVNDIAYFLYKEGRYEKANIIFQDIVKRFPDRTVAHLNYADNLYELICGKDSFSSDDTKSATQEINREYHLYVNGINKMGKENLVPEYVYQRLK</sequence>
<accession>A0ABX5LVC0</accession>
<dbReference type="Proteomes" id="UP000248090">
    <property type="component" value="Unassembled WGS sequence"/>
</dbReference>
<dbReference type="EMBL" id="LAPT01000071">
    <property type="protein sequence ID" value="PXF30579.1"/>
    <property type="molecule type" value="Genomic_DNA"/>
</dbReference>
<evidence type="ECO:0000313" key="2">
    <source>
        <dbReference type="Proteomes" id="UP000248090"/>
    </source>
</evidence>
<evidence type="ECO:0008006" key="3">
    <source>
        <dbReference type="Google" id="ProtNLM"/>
    </source>
</evidence>
<proteinExistence type="predicted"/>
<dbReference type="RefSeq" id="WP_110187981.1">
    <property type="nucleotide sequence ID" value="NZ_CP177354.1"/>
</dbReference>
<reference evidence="1 2" key="1">
    <citation type="submission" date="2015-03" db="EMBL/GenBank/DDBJ databases">
        <authorList>
            <person name="Krishnan R."/>
            <person name="Midha S."/>
            <person name="Patil P.B."/>
            <person name="Rameshkumar N."/>
        </authorList>
    </citation>
    <scope>NUCLEOTIDE SEQUENCE [LARGE SCALE GENOMIC DNA]</scope>
    <source>
        <strain evidence="1 2">L1E11</strain>
    </source>
</reference>
<dbReference type="Gene3D" id="1.25.40.10">
    <property type="entry name" value="Tetratricopeptide repeat domain"/>
    <property type="match status" value="1"/>
</dbReference>
<evidence type="ECO:0000313" key="1">
    <source>
        <dbReference type="EMBL" id="PXF30579.1"/>
    </source>
</evidence>
<dbReference type="InterPro" id="IPR011990">
    <property type="entry name" value="TPR-like_helical_dom_sf"/>
</dbReference>
<name>A0ABX5LVC0_9GAMM</name>
<keyword evidence="2" id="KW-1185">Reference proteome</keyword>
<comment type="caution">
    <text evidence="1">The sequence shown here is derived from an EMBL/GenBank/DDBJ whole genome shotgun (WGS) entry which is preliminary data.</text>
</comment>
<dbReference type="SUPFAM" id="SSF48452">
    <property type="entry name" value="TPR-like"/>
    <property type="match status" value="1"/>
</dbReference>